<feature type="transmembrane region" description="Helical" evidence="1">
    <location>
        <begin position="166"/>
        <end position="188"/>
    </location>
</feature>
<feature type="transmembrane region" description="Helical" evidence="1">
    <location>
        <begin position="63"/>
        <end position="81"/>
    </location>
</feature>
<gene>
    <name evidence="2" type="ORF">I4641_05410</name>
</gene>
<dbReference type="EMBL" id="JADWDC010000009">
    <property type="protein sequence ID" value="MCC0176414.1"/>
    <property type="molecule type" value="Genomic_DNA"/>
</dbReference>
<feature type="transmembrane region" description="Helical" evidence="1">
    <location>
        <begin position="136"/>
        <end position="154"/>
    </location>
</feature>
<sequence>MNKNKVSIQPSHQAIALVSFVSSIALAISLVLNASPVLAHHPNGGKIPSTLMAGFLSGLGHPVIGIDHLVFVIAIGLLAALSSRLGMVIPIAFIVATAIGTGVHLQSIDLPLVELIISASVLGMGIFLTRKKQANLALLTAVSAIAGIFHGYAYGESIVGAETTALGAYLLGFCAIQLGISIVAYYLGKQMLHRTTLPTNLPLRFAGFTICGIGLGFLSNTILG</sequence>
<keyword evidence="1" id="KW-1133">Transmembrane helix</keyword>
<dbReference type="Proteomes" id="UP000729733">
    <property type="component" value="Unassembled WGS sequence"/>
</dbReference>
<organism evidence="2 3">
    <name type="scientific">Waterburya agarophytonicola KI4</name>
    <dbReference type="NCBI Taxonomy" id="2874699"/>
    <lineage>
        <taxon>Bacteria</taxon>
        <taxon>Bacillati</taxon>
        <taxon>Cyanobacteriota</taxon>
        <taxon>Cyanophyceae</taxon>
        <taxon>Pleurocapsales</taxon>
        <taxon>Hyellaceae</taxon>
        <taxon>Waterburya</taxon>
        <taxon>Waterburya agarophytonicola</taxon>
    </lineage>
</organism>
<protein>
    <submittedName>
        <fullName evidence="2">HupE/UreJ family protein</fullName>
    </submittedName>
</protein>
<keyword evidence="3" id="KW-1185">Reference proteome</keyword>
<evidence type="ECO:0000256" key="1">
    <source>
        <dbReference type="SAM" id="Phobius"/>
    </source>
</evidence>
<comment type="caution">
    <text evidence="2">The sequence shown here is derived from an EMBL/GenBank/DDBJ whole genome shotgun (WGS) entry which is preliminary data.</text>
</comment>
<evidence type="ECO:0000313" key="3">
    <source>
        <dbReference type="Proteomes" id="UP000729733"/>
    </source>
</evidence>
<dbReference type="RefSeq" id="WP_229639455.1">
    <property type="nucleotide sequence ID" value="NZ_JADWDC010000009.1"/>
</dbReference>
<feature type="transmembrane region" description="Helical" evidence="1">
    <location>
        <begin position="200"/>
        <end position="223"/>
    </location>
</feature>
<name>A0A964FGA6_9CYAN</name>
<dbReference type="Pfam" id="PF04955">
    <property type="entry name" value="HupE_UreJ"/>
    <property type="match status" value="1"/>
</dbReference>
<dbReference type="InterPro" id="IPR007038">
    <property type="entry name" value="HupE_UreJ"/>
</dbReference>
<accession>A0A964FGA6</accession>
<dbReference type="PIRSF" id="PIRSF016919">
    <property type="entry name" value="HupE_UreJ"/>
    <property type="match status" value="1"/>
</dbReference>
<dbReference type="AlphaFoldDB" id="A0A964FGA6"/>
<keyword evidence="1" id="KW-0472">Membrane</keyword>
<feature type="transmembrane region" description="Helical" evidence="1">
    <location>
        <begin position="111"/>
        <end position="129"/>
    </location>
</feature>
<reference evidence="2" key="1">
    <citation type="journal article" date="2021" name="Antonie Van Leeuwenhoek">
        <title>Draft genome and description of Waterburya agarophytonicola gen. nov. sp. nov. (Pleurocapsales, Cyanobacteria): a seaweed symbiont.</title>
        <authorList>
            <person name="Bonthond G."/>
            <person name="Shalygin S."/>
            <person name="Bayer T."/>
            <person name="Weinberger F."/>
        </authorList>
    </citation>
    <scope>NUCLEOTIDE SEQUENCE</scope>
    <source>
        <strain evidence="2">KI4</strain>
    </source>
</reference>
<proteinExistence type="predicted"/>
<keyword evidence="1" id="KW-0812">Transmembrane</keyword>
<evidence type="ECO:0000313" key="2">
    <source>
        <dbReference type="EMBL" id="MCC0176414.1"/>
    </source>
</evidence>
<feature type="transmembrane region" description="Helical" evidence="1">
    <location>
        <begin position="88"/>
        <end position="105"/>
    </location>
</feature>